<name>A0AAV4DPE1_9GAST</name>
<dbReference type="EMBL" id="BLXT01008132">
    <property type="protein sequence ID" value="GFO45981.1"/>
    <property type="molecule type" value="Genomic_DNA"/>
</dbReference>
<keyword evidence="1" id="KW-0812">Transmembrane</keyword>
<feature type="transmembrane region" description="Helical" evidence="1">
    <location>
        <begin position="87"/>
        <end position="103"/>
    </location>
</feature>
<comment type="caution">
    <text evidence="2">The sequence shown here is derived from an EMBL/GenBank/DDBJ whole genome shotgun (WGS) entry which is preliminary data.</text>
</comment>
<gene>
    <name evidence="2" type="ORF">PoB_007248600</name>
</gene>
<evidence type="ECO:0000313" key="2">
    <source>
        <dbReference type="EMBL" id="GFO45981.1"/>
    </source>
</evidence>
<keyword evidence="1" id="KW-0472">Membrane</keyword>
<keyword evidence="1" id="KW-1133">Transmembrane helix</keyword>
<evidence type="ECO:0000313" key="3">
    <source>
        <dbReference type="Proteomes" id="UP000735302"/>
    </source>
</evidence>
<proteinExistence type="predicted"/>
<protein>
    <submittedName>
        <fullName evidence="2">Uncharacterized protein</fullName>
    </submittedName>
</protein>
<keyword evidence="3" id="KW-1185">Reference proteome</keyword>
<sequence>MQHCDPRVSCPPPLPFRPTSGDDVRSWLELATEGSLQVSRGLCLPMYHHHLRSALINNHNKHCAQNTKIIVIITIPVHRMISPEQKLFLHLGAYFLLMTQIIVDTDRHK</sequence>
<reference evidence="2 3" key="1">
    <citation type="journal article" date="2021" name="Elife">
        <title>Chloroplast acquisition without the gene transfer in kleptoplastic sea slugs, Plakobranchus ocellatus.</title>
        <authorList>
            <person name="Maeda T."/>
            <person name="Takahashi S."/>
            <person name="Yoshida T."/>
            <person name="Shimamura S."/>
            <person name="Takaki Y."/>
            <person name="Nagai Y."/>
            <person name="Toyoda A."/>
            <person name="Suzuki Y."/>
            <person name="Arimoto A."/>
            <person name="Ishii H."/>
            <person name="Satoh N."/>
            <person name="Nishiyama T."/>
            <person name="Hasebe M."/>
            <person name="Maruyama T."/>
            <person name="Minagawa J."/>
            <person name="Obokata J."/>
            <person name="Shigenobu S."/>
        </authorList>
    </citation>
    <scope>NUCLEOTIDE SEQUENCE [LARGE SCALE GENOMIC DNA]</scope>
</reference>
<evidence type="ECO:0000256" key="1">
    <source>
        <dbReference type="SAM" id="Phobius"/>
    </source>
</evidence>
<dbReference type="AlphaFoldDB" id="A0AAV4DPE1"/>
<organism evidence="2 3">
    <name type="scientific">Plakobranchus ocellatus</name>
    <dbReference type="NCBI Taxonomy" id="259542"/>
    <lineage>
        <taxon>Eukaryota</taxon>
        <taxon>Metazoa</taxon>
        <taxon>Spiralia</taxon>
        <taxon>Lophotrochozoa</taxon>
        <taxon>Mollusca</taxon>
        <taxon>Gastropoda</taxon>
        <taxon>Heterobranchia</taxon>
        <taxon>Euthyneura</taxon>
        <taxon>Panpulmonata</taxon>
        <taxon>Sacoglossa</taxon>
        <taxon>Placobranchoidea</taxon>
        <taxon>Plakobranchidae</taxon>
        <taxon>Plakobranchus</taxon>
    </lineage>
</organism>
<accession>A0AAV4DPE1</accession>
<dbReference type="Proteomes" id="UP000735302">
    <property type="component" value="Unassembled WGS sequence"/>
</dbReference>